<feature type="transmembrane region" description="Helical" evidence="8">
    <location>
        <begin position="238"/>
        <end position="264"/>
    </location>
</feature>
<name>A0A5Q2TDL9_9BACI</name>
<evidence type="ECO:0000256" key="4">
    <source>
        <dbReference type="ARBA" id="ARBA00022475"/>
    </source>
</evidence>
<dbReference type="RefSeq" id="WP_153790005.1">
    <property type="nucleotide sequence ID" value="NZ_CP045915.1"/>
</dbReference>
<evidence type="ECO:0000256" key="3">
    <source>
        <dbReference type="ARBA" id="ARBA00022448"/>
    </source>
</evidence>
<feature type="transmembrane region" description="Helical" evidence="8">
    <location>
        <begin position="276"/>
        <end position="295"/>
    </location>
</feature>
<evidence type="ECO:0000313" key="9">
    <source>
        <dbReference type="EMBL" id="QGH32829.1"/>
    </source>
</evidence>
<dbReference type="InterPro" id="IPR000522">
    <property type="entry name" value="ABC_transptr_permease_BtuC"/>
</dbReference>
<evidence type="ECO:0000256" key="5">
    <source>
        <dbReference type="ARBA" id="ARBA00022692"/>
    </source>
</evidence>
<feature type="transmembrane region" description="Helical" evidence="8">
    <location>
        <begin position="149"/>
        <end position="171"/>
    </location>
</feature>
<keyword evidence="7 8" id="KW-0472">Membrane</keyword>
<sequence length="334" mass="36043">MTNKRIHKSIYIGLAFFLSIICIFILSLQLGEPRLNLVTLGKVLTNQFDVEIHRIVVWEIRMPRSIMAVMAGGMLALAGHILQDTFQNDLATPELVSVTAGSSFVMAFITVFGLPVLFTVQPFLGLLGGLIAGGIVIASAKNSFKRGSIILLGTAVSAFLNALIIIIIVLGKENQIGLLFFYLAGSLSARNWSHVFNLLPWFIIFVPLALGSARSLNVLRLGDEAAVGRGASVFRMKILLLVISAGLTAVIVANCGPIGFISLITPHLTKRLLRTSNAALVLPITALLGALLLLTGDLLMRTLFYPIELPVGLLTTVIGGSLFLVLLYRRNVRT</sequence>
<feature type="transmembrane region" description="Helical" evidence="8">
    <location>
        <begin position="12"/>
        <end position="30"/>
    </location>
</feature>
<feature type="transmembrane region" description="Helical" evidence="8">
    <location>
        <begin position="307"/>
        <end position="328"/>
    </location>
</feature>
<dbReference type="PANTHER" id="PTHR30472:SF24">
    <property type="entry name" value="FERRIC ENTEROBACTIN TRANSPORT SYSTEM PERMEASE PROTEIN FEPG"/>
    <property type="match status" value="1"/>
</dbReference>
<dbReference type="Proteomes" id="UP000339690">
    <property type="component" value="Chromosome"/>
</dbReference>
<evidence type="ECO:0000256" key="1">
    <source>
        <dbReference type="ARBA" id="ARBA00004651"/>
    </source>
</evidence>
<dbReference type="PANTHER" id="PTHR30472">
    <property type="entry name" value="FERRIC ENTEROBACTIN TRANSPORT SYSTEM PERMEASE PROTEIN"/>
    <property type="match status" value="1"/>
</dbReference>
<comment type="similarity">
    <text evidence="2">Belongs to the binding-protein-dependent transport system permease family. FecCD subfamily.</text>
</comment>
<keyword evidence="3" id="KW-0813">Transport</keyword>
<gene>
    <name evidence="9" type="ORF">GI584_01625</name>
</gene>
<evidence type="ECO:0000256" key="7">
    <source>
        <dbReference type="ARBA" id="ARBA00023136"/>
    </source>
</evidence>
<dbReference type="GO" id="GO:0033214">
    <property type="term" value="P:siderophore-iron import into cell"/>
    <property type="evidence" value="ECO:0007669"/>
    <property type="project" value="TreeGrafter"/>
</dbReference>
<dbReference type="GO" id="GO:0005886">
    <property type="term" value="C:plasma membrane"/>
    <property type="evidence" value="ECO:0007669"/>
    <property type="project" value="UniProtKB-SubCell"/>
</dbReference>
<evidence type="ECO:0000256" key="8">
    <source>
        <dbReference type="SAM" id="Phobius"/>
    </source>
</evidence>
<accession>A0A5Q2TDL9</accession>
<dbReference type="Gene3D" id="1.10.3470.10">
    <property type="entry name" value="ABC transporter involved in vitamin B12 uptake, BtuC"/>
    <property type="match status" value="1"/>
</dbReference>
<keyword evidence="10" id="KW-1185">Reference proteome</keyword>
<feature type="transmembrane region" description="Helical" evidence="8">
    <location>
        <begin position="95"/>
        <end position="117"/>
    </location>
</feature>
<dbReference type="SUPFAM" id="SSF81345">
    <property type="entry name" value="ABC transporter involved in vitamin B12 uptake, BtuC"/>
    <property type="match status" value="1"/>
</dbReference>
<evidence type="ECO:0000256" key="6">
    <source>
        <dbReference type="ARBA" id="ARBA00022989"/>
    </source>
</evidence>
<protein>
    <submittedName>
        <fullName evidence="9">Iron chelate uptake ABC transporter family permease subunit</fullName>
    </submittedName>
</protein>
<proteinExistence type="inferred from homology"/>
<dbReference type="InterPro" id="IPR037294">
    <property type="entry name" value="ABC_BtuC-like"/>
</dbReference>
<feature type="transmembrane region" description="Helical" evidence="8">
    <location>
        <begin position="123"/>
        <end position="140"/>
    </location>
</feature>
<organism evidence="9 10">
    <name type="scientific">Gracilibacillus salitolerans</name>
    <dbReference type="NCBI Taxonomy" id="2663022"/>
    <lineage>
        <taxon>Bacteria</taxon>
        <taxon>Bacillati</taxon>
        <taxon>Bacillota</taxon>
        <taxon>Bacilli</taxon>
        <taxon>Bacillales</taxon>
        <taxon>Bacillaceae</taxon>
        <taxon>Gracilibacillus</taxon>
    </lineage>
</organism>
<keyword evidence="5 8" id="KW-0812">Transmembrane</keyword>
<reference evidence="9 10" key="1">
    <citation type="submission" date="2019-11" db="EMBL/GenBank/DDBJ databases">
        <title>Gracilibacillus salitolerans sp. nov., a moderate halophile isolated from a saline soil in northwest China.</title>
        <authorList>
            <person name="Gan L."/>
        </authorList>
    </citation>
    <scope>NUCLEOTIDE SEQUENCE [LARGE SCALE GENOMIC DNA]</scope>
    <source>
        <strain evidence="9 10">SCU50</strain>
    </source>
</reference>
<dbReference type="Pfam" id="PF01032">
    <property type="entry name" value="FecCD"/>
    <property type="match status" value="1"/>
</dbReference>
<dbReference type="KEGG" id="grc:GI584_01625"/>
<dbReference type="GO" id="GO:0022857">
    <property type="term" value="F:transmembrane transporter activity"/>
    <property type="evidence" value="ECO:0007669"/>
    <property type="project" value="InterPro"/>
</dbReference>
<evidence type="ECO:0000313" key="10">
    <source>
        <dbReference type="Proteomes" id="UP000339690"/>
    </source>
</evidence>
<dbReference type="CDD" id="cd06550">
    <property type="entry name" value="TM_ABC_iron-siderophores_like"/>
    <property type="match status" value="1"/>
</dbReference>
<evidence type="ECO:0000256" key="2">
    <source>
        <dbReference type="ARBA" id="ARBA00007935"/>
    </source>
</evidence>
<dbReference type="EMBL" id="CP045915">
    <property type="protein sequence ID" value="QGH32829.1"/>
    <property type="molecule type" value="Genomic_DNA"/>
</dbReference>
<dbReference type="AlphaFoldDB" id="A0A5Q2TDL9"/>
<comment type="subcellular location">
    <subcellularLocation>
        <location evidence="1">Cell membrane</location>
        <topology evidence="1">Multi-pass membrane protein</topology>
    </subcellularLocation>
</comment>
<feature type="transmembrane region" description="Helical" evidence="8">
    <location>
        <begin position="191"/>
        <end position="210"/>
    </location>
</feature>
<keyword evidence="4" id="KW-1003">Cell membrane</keyword>
<keyword evidence="6 8" id="KW-1133">Transmembrane helix</keyword>